<proteinExistence type="predicted"/>
<dbReference type="EMBL" id="BQNB010020759">
    <property type="protein sequence ID" value="GJT99319.1"/>
    <property type="molecule type" value="Genomic_DNA"/>
</dbReference>
<dbReference type="Gene3D" id="3.30.420.10">
    <property type="entry name" value="Ribonuclease H-like superfamily/Ribonuclease H"/>
    <property type="match status" value="1"/>
</dbReference>
<dbReference type="PANTHER" id="PTHR48475">
    <property type="entry name" value="RIBONUCLEASE H"/>
    <property type="match status" value="1"/>
</dbReference>
<evidence type="ECO:0000256" key="1">
    <source>
        <dbReference type="SAM" id="MobiDB-lite"/>
    </source>
</evidence>
<evidence type="ECO:0000313" key="2">
    <source>
        <dbReference type="EMBL" id="GJT99319.1"/>
    </source>
</evidence>
<keyword evidence="2" id="KW-0695">RNA-directed DNA polymerase</keyword>
<sequence>MRTGDPEVVRRLFSNKRGTIIIPSIINTTISEGDTVCISSSGKGGCLSSTADRSKRKTMPSPVSEPEASGKLPSKCCGDRDIQQFIRYPECYKKPVPGRFPIPMRRKKKNYGEAEEEYFRMPEVPPEVDDTEVWTLFTDGAASLKGSGAGLVLIGPSGLEYTYALRLTFVSTNNEAEYEALLAGLRIARKMKVSKHRGEVDIKFGCYSNQLMHMKLPRSQYPSNATLNRSLRRCKPFGRRRGEMDDSHQQLLGSEGISPRRPKTKHGPCLPNKPVMIGVRSTFFKKGYLVRFEVCGSLYKQTINPGNPHGILWNSTNTRAVQESNAGNAITGHKAF</sequence>
<feature type="compositionally biased region" description="Polar residues" evidence="1">
    <location>
        <begin position="42"/>
        <end position="51"/>
    </location>
</feature>
<dbReference type="InterPro" id="IPR012337">
    <property type="entry name" value="RNaseH-like_sf"/>
</dbReference>
<comment type="caution">
    <text evidence="2">The sequence shown here is derived from an EMBL/GenBank/DDBJ whole genome shotgun (WGS) entry which is preliminary data.</text>
</comment>
<reference evidence="2" key="1">
    <citation type="journal article" date="2022" name="Int. J. Mol. Sci.">
        <title>Draft Genome of Tanacetum Coccineum: Genomic Comparison of Closely Related Tanacetum-Family Plants.</title>
        <authorList>
            <person name="Yamashiro T."/>
            <person name="Shiraishi A."/>
            <person name="Nakayama K."/>
            <person name="Satake H."/>
        </authorList>
    </citation>
    <scope>NUCLEOTIDE SEQUENCE</scope>
</reference>
<evidence type="ECO:0000313" key="3">
    <source>
        <dbReference type="Proteomes" id="UP001151760"/>
    </source>
</evidence>
<name>A0ABQ5II01_9ASTR</name>
<reference evidence="2" key="2">
    <citation type="submission" date="2022-01" db="EMBL/GenBank/DDBJ databases">
        <authorList>
            <person name="Yamashiro T."/>
            <person name="Shiraishi A."/>
            <person name="Satake H."/>
            <person name="Nakayama K."/>
        </authorList>
    </citation>
    <scope>NUCLEOTIDE SEQUENCE</scope>
</reference>
<gene>
    <name evidence="2" type="ORF">Tco_1094837</name>
</gene>
<dbReference type="GO" id="GO:0003964">
    <property type="term" value="F:RNA-directed DNA polymerase activity"/>
    <property type="evidence" value="ECO:0007669"/>
    <property type="project" value="UniProtKB-KW"/>
</dbReference>
<dbReference type="PANTHER" id="PTHR48475:SF2">
    <property type="entry name" value="RIBONUCLEASE H"/>
    <property type="match status" value="1"/>
</dbReference>
<keyword evidence="2" id="KW-0548">Nucleotidyltransferase</keyword>
<protein>
    <submittedName>
        <fullName evidence="2">Reverse transcriptase domain-containing protein</fullName>
    </submittedName>
</protein>
<dbReference type="SUPFAM" id="SSF53098">
    <property type="entry name" value="Ribonuclease H-like"/>
    <property type="match status" value="1"/>
</dbReference>
<dbReference type="InterPro" id="IPR036397">
    <property type="entry name" value="RNaseH_sf"/>
</dbReference>
<feature type="region of interest" description="Disordered" evidence="1">
    <location>
        <begin position="42"/>
        <end position="73"/>
    </location>
</feature>
<feature type="region of interest" description="Disordered" evidence="1">
    <location>
        <begin position="239"/>
        <end position="269"/>
    </location>
</feature>
<organism evidence="2 3">
    <name type="scientific">Tanacetum coccineum</name>
    <dbReference type="NCBI Taxonomy" id="301880"/>
    <lineage>
        <taxon>Eukaryota</taxon>
        <taxon>Viridiplantae</taxon>
        <taxon>Streptophyta</taxon>
        <taxon>Embryophyta</taxon>
        <taxon>Tracheophyta</taxon>
        <taxon>Spermatophyta</taxon>
        <taxon>Magnoliopsida</taxon>
        <taxon>eudicotyledons</taxon>
        <taxon>Gunneridae</taxon>
        <taxon>Pentapetalae</taxon>
        <taxon>asterids</taxon>
        <taxon>campanulids</taxon>
        <taxon>Asterales</taxon>
        <taxon>Asteraceae</taxon>
        <taxon>Asteroideae</taxon>
        <taxon>Anthemideae</taxon>
        <taxon>Anthemidinae</taxon>
        <taxon>Tanacetum</taxon>
    </lineage>
</organism>
<keyword evidence="3" id="KW-1185">Reference proteome</keyword>
<dbReference type="Proteomes" id="UP001151760">
    <property type="component" value="Unassembled WGS sequence"/>
</dbReference>
<keyword evidence="2" id="KW-0808">Transferase</keyword>
<accession>A0ABQ5II01</accession>